<name>A0ABX6YI31_9MICO</name>
<gene>
    <name evidence="1" type="ORF">HCR76_16500</name>
</gene>
<protein>
    <submittedName>
        <fullName evidence="1">Extracellular solute-binding protein</fullName>
    </submittedName>
</protein>
<organism evidence="1 2">
    <name type="scientific">Paramicrobacterium chengjingii</name>
    <dbReference type="NCBI Taxonomy" id="2769067"/>
    <lineage>
        <taxon>Bacteria</taxon>
        <taxon>Bacillati</taxon>
        <taxon>Actinomycetota</taxon>
        <taxon>Actinomycetes</taxon>
        <taxon>Micrococcales</taxon>
        <taxon>Microbacteriaceae</taxon>
        <taxon>Paramicrobacterium</taxon>
    </lineage>
</organism>
<dbReference type="Proteomes" id="UP000662814">
    <property type="component" value="Chromosome"/>
</dbReference>
<keyword evidence="2" id="KW-1185">Reference proteome</keyword>
<accession>A0ABX6YI31</accession>
<evidence type="ECO:0000313" key="2">
    <source>
        <dbReference type="Proteomes" id="UP000662814"/>
    </source>
</evidence>
<dbReference type="EMBL" id="CP061169">
    <property type="protein sequence ID" value="QPZ38360.1"/>
    <property type="molecule type" value="Genomic_DNA"/>
</dbReference>
<sequence>MTRFRGLTWDHPRGRTALEEAAGRWRHRNDPLDLVWETHSLEGFESSPIDELADRYDLIVLDHPHLGDAVKHQSLQPLDDLFGAADRERWAREAIGPTFRSYVYDDQLWALPLDTAAQVAVIAPNVDEPHPTTWDEVESFAINNRVALSLAGPHAFLSFASLCVAVGEEPVTGRDQLVVSRSVGAEAAERLKRIASMCPPGSGELNPIELLSEMAEHQLADYCPLVFGYVNYADTARARRLTFVDAPSVAAGGRPGSTLGGTGIAISRQCDPSSQLIAHLRWLLHPNTQRNIIPHFAGQPSMRSAWTDARVNQLSGDFYSNTARTLYSSWIRPRYSGFIGFQSEASARIRSMLAGDIAVHECLDQLDRLYAESHHDVPGGQIA</sequence>
<reference evidence="1 2" key="1">
    <citation type="submission" date="2020-12" db="EMBL/GenBank/DDBJ databases">
        <title>Microbacterium sp. HY060.</title>
        <authorList>
            <person name="Zhou J."/>
        </authorList>
    </citation>
    <scope>NUCLEOTIDE SEQUENCE [LARGE SCALE GENOMIC DNA]</scope>
    <source>
        <strain evidence="1 2">HY60</strain>
    </source>
</reference>
<proteinExistence type="predicted"/>
<dbReference type="Gene3D" id="3.40.190.10">
    <property type="entry name" value="Periplasmic binding protein-like II"/>
    <property type="match status" value="2"/>
</dbReference>
<dbReference type="SUPFAM" id="SSF53850">
    <property type="entry name" value="Periplasmic binding protein-like II"/>
    <property type="match status" value="1"/>
</dbReference>
<dbReference type="RefSeq" id="WP_166986703.1">
    <property type="nucleotide sequence ID" value="NZ_CP061169.1"/>
</dbReference>
<evidence type="ECO:0000313" key="1">
    <source>
        <dbReference type="EMBL" id="QPZ38360.1"/>
    </source>
</evidence>